<keyword evidence="6" id="KW-1185">Reference proteome</keyword>
<keyword evidence="1" id="KW-1133">Transmembrane helix</keyword>
<dbReference type="Proteomes" id="UP000070258">
    <property type="component" value="Unassembled WGS sequence"/>
</dbReference>
<keyword evidence="1" id="KW-0812">Transmembrane</keyword>
<accession>A0A138AW87</accession>
<protein>
    <recommendedName>
        <fullName evidence="2">DUF2231 domain-containing protein</fullName>
    </recommendedName>
</protein>
<dbReference type="EMBL" id="LSRF01000001">
    <property type="protein sequence ID" value="KXP14718.1"/>
    <property type="molecule type" value="Genomic_DNA"/>
</dbReference>
<reference evidence="5" key="2">
    <citation type="submission" date="2016-02" db="EMBL/GenBank/DDBJ databases">
        <authorList>
            <person name="Wen L."/>
            <person name="He K."/>
            <person name="Yang H."/>
        </authorList>
    </citation>
    <scope>NUCLEOTIDE SEQUENCE [LARGE SCALE GENOMIC DNA]</scope>
    <source>
        <strain evidence="5">JCM 15929</strain>
    </source>
</reference>
<gene>
    <name evidence="4" type="ORF">AXK60_02200</name>
    <name evidence="3" type="ORF">AXK61_05885</name>
</gene>
<sequence length="161" mass="17192">MTVPASAPTVNGVPLHPLLVHFAVVFIVLAVVLSIAAVVWPAARRRLGFLVPLVALVATALTPITTNAGEALADTKKHINPVLAQHIDLGHEMIWWIAPLFVATLAFWAVHDFRSGEGDGLHGGRRIAGWVLSVVIVALAVGSAIWVYRIGDTGAQSVWLY</sequence>
<keyword evidence="1" id="KW-0472">Membrane</keyword>
<feature type="transmembrane region" description="Helical" evidence="1">
    <location>
        <begin position="93"/>
        <end position="110"/>
    </location>
</feature>
<organism evidence="4 5">
    <name type="scientific">Tsukamurella pseudospumae</name>
    <dbReference type="NCBI Taxonomy" id="239498"/>
    <lineage>
        <taxon>Bacteria</taxon>
        <taxon>Bacillati</taxon>
        <taxon>Actinomycetota</taxon>
        <taxon>Actinomycetes</taxon>
        <taxon>Mycobacteriales</taxon>
        <taxon>Tsukamurellaceae</taxon>
        <taxon>Tsukamurella</taxon>
    </lineage>
</organism>
<dbReference type="Proteomes" id="UP000070409">
    <property type="component" value="Unassembled WGS sequence"/>
</dbReference>
<dbReference type="STRING" id="239498.AXK60_02200"/>
<evidence type="ECO:0000313" key="5">
    <source>
        <dbReference type="Proteomes" id="UP000070258"/>
    </source>
</evidence>
<dbReference type="AlphaFoldDB" id="A0A138AW87"/>
<dbReference type="EMBL" id="LSRE01000034">
    <property type="protein sequence ID" value="KXO94048.1"/>
    <property type="molecule type" value="Genomic_DNA"/>
</dbReference>
<dbReference type="RefSeq" id="WP_068569329.1">
    <property type="nucleotide sequence ID" value="NZ_LSRE01000034.1"/>
</dbReference>
<evidence type="ECO:0000313" key="6">
    <source>
        <dbReference type="Proteomes" id="UP000070409"/>
    </source>
</evidence>
<dbReference type="Pfam" id="PF09990">
    <property type="entry name" value="DUF2231"/>
    <property type="match status" value="1"/>
</dbReference>
<feature type="transmembrane region" description="Helical" evidence="1">
    <location>
        <begin position="130"/>
        <end position="151"/>
    </location>
</feature>
<dbReference type="InterPro" id="IPR019251">
    <property type="entry name" value="DUF2231_TM"/>
</dbReference>
<feature type="transmembrane region" description="Helical" evidence="1">
    <location>
        <begin position="18"/>
        <end position="40"/>
    </location>
</feature>
<reference evidence="3 6" key="3">
    <citation type="submission" date="2016-02" db="EMBL/GenBank/DDBJ databases">
        <authorList>
            <person name="Teng J.L."/>
            <person name="Tang Y."/>
            <person name="Huang Y."/>
            <person name="Guo F."/>
            <person name="Wei W."/>
            <person name="Chen J.H."/>
            <person name="Wong S.Y."/>
            <person name="Lau S.K."/>
            <person name="Woo P.C."/>
        </authorList>
    </citation>
    <scope>NUCLEOTIDE SEQUENCE [LARGE SCALE GENOMIC DNA]</scope>
    <source>
        <strain evidence="3 6">JCM 13375</strain>
    </source>
</reference>
<name>A0A138AW87_9ACTN</name>
<reference evidence="4" key="1">
    <citation type="submission" date="2016-02" db="EMBL/GenBank/DDBJ databases">
        <authorList>
            <person name="Teng J.L."/>
            <person name="Yang Y."/>
            <person name="Huang Y."/>
            <person name="Guo F."/>
            <person name="Wei W."/>
            <person name="Chen J.H."/>
            <person name="Wong S.Y."/>
            <person name="Lau S.K."/>
            <person name="Woo P.C."/>
        </authorList>
    </citation>
    <scope>NUCLEOTIDE SEQUENCE</scope>
    <source>
        <strain evidence="4">JCM 15929</strain>
    </source>
</reference>
<feature type="transmembrane region" description="Helical" evidence="1">
    <location>
        <begin position="47"/>
        <end position="66"/>
    </location>
</feature>
<evidence type="ECO:0000313" key="3">
    <source>
        <dbReference type="EMBL" id="KXO94048.1"/>
    </source>
</evidence>
<proteinExistence type="predicted"/>
<feature type="domain" description="DUF2231" evidence="2">
    <location>
        <begin position="12"/>
        <end position="160"/>
    </location>
</feature>
<evidence type="ECO:0000259" key="2">
    <source>
        <dbReference type="Pfam" id="PF09990"/>
    </source>
</evidence>
<dbReference type="OrthoDB" id="4948879at2"/>
<evidence type="ECO:0000313" key="4">
    <source>
        <dbReference type="EMBL" id="KXP14718.1"/>
    </source>
</evidence>
<evidence type="ECO:0000256" key="1">
    <source>
        <dbReference type="SAM" id="Phobius"/>
    </source>
</evidence>
<comment type="caution">
    <text evidence="4">The sequence shown here is derived from an EMBL/GenBank/DDBJ whole genome shotgun (WGS) entry which is preliminary data.</text>
</comment>